<proteinExistence type="predicted"/>
<dbReference type="AlphaFoldDB" id="A0A5B3GRJ4"/>
<reference evidence="1 2" key="1">
    <citation type="journal article" date="2019" name="Nat. Med.">
        <title>A library of human gut bacterial isolates paired with longitudinal multiomics data enables mechanistic microbiome research.</title>
        <authorList>
            <person name="Poyet M."/>
            <person name="Groussin M."/>
            <person name="Gibbons S.M."/>
            <person name="Avila-Pacheco J."/>
            <person name="Jiang X."/>
            <person name="Kearney S.M."/>
            <person name="Perrotta A.R."/>
            <person name="Berdy B."/>
            <person name="Zhao S."/>
            <person name="Lieberman T.D."/>
            <person name="Swanson P.K."/>
            <person name="Smith M."/>
            <person name="Roesemann S."/>
            <person name="Alexander J.E."/>
            <person name="Rich S.A."/>
            <person name="Livny J."/>
            <person name="Vlamakis H."/>
            <person name="Clish C."/>
            <person name="Bullock K."/>
            <person name="Deik A."/>
            <person name="Scott J."/>
            <person name="Pierce K.A."/>
            <person name="Xavier R.J."/>
            <person name="Alm E.J."/>
        </authorList>
    </citation>
    <scope>NUCLEOTIDE SEQUENCE [LARGE SCALE GENOMIC DNA]</scope>
    <source>
        <strain evidence="1 2">BIOML-A266</strain>
    </source>
</reference>
<name>A0A5B3GRJ4_9BACT</name>
<dbReference type="InterPro" id="IPR024363">
    <property type="entry name" value="DUF3853"/>
</dbReference>
<accession>A0A5B3GRJ4</accession>
<dbReference type="EMBL" id="VVXH01000016">
    <property type="protein sequence ID" value="KAA2376358.1"/>
    <property type="molecule type" value="Genomic_DNA"/>
</dbReference>
<evidence type="ECO:0000313" key="1">
    <source>
        <dbReference type="EMBL" id="KAA2376358.1"/>
    </source>
</evidence>
<dbReference type="GeneID" id="92758200"/>
<protein>
    <submittedName>
        <fullName evidence="1">DUF3853 family protein</fullName>
    </submittedName>
</protein>
<evidence type="ECO:0000313" key="2">
    <source>
        <dbReference type="Proteomes" id="UP000322940"/>
    </source>
</evidence>
<dbReference type="RefSeq" id="WP_015545848.1">
    <property type="nucleotide sequence ID" value="NZ_JADMRE010000015.1"/>
</dbReference>
<sequence>MADLNTRLIDLTAGELLELIGKGQSPRIEVDVTKDPNKKYVYGRAGIAELFKCSKTTASRIKQSGLIDGAYRQVGRLIIVDAEKALELAAKRAKKSNNRNK</sequence>
<dbReference type="Proteomes" id="UP000322940">
    <property type="component" value="Unassembled WGS sequence"/>
</dbReference>
<organism evidence="1 2">
    <name type="scientific">Alistipes onderdonkii</name>
    <dbReference type="NCBI Taxonomy" id="328813"/>
    <lineage>
        <taxon>Bacteria</taxon>
        <taxon>Pseudomonadati</taxon>
        <taxon>Bacteroidota</taxon>
        <taxon>Bacteroidia</taxon>
        <taxon>Bacteroidales</taxon>
        <taxon>Rikenellaceae</taxon>
        <taxon>Alistipes</taxon>
    </lineage>
</organism>
<comment type="caution">
    <text evidence="1">The sequence shown here is derived from an EMBL/GenBank/DDBJ whole genome shotgun (WGS) entry which is preliminary data.</text>
</comment>
<gene>
    <name evidence="1" type="ORF">F2Y10_13680</name>
</gene>
<dbReference type="Pfam" id="PF12964">
    <property type="entry name" value="DUF3853"/>
    <property type="match status" value="1"/>
</dbReference>